<evidence type="ECO:0000313" key="5">
    <source>
        <dbReference type="Proteomes" id="UP001565471"/>
    </source>
</evidence>
<name>A0A1E3ESN9_BRAEL</name>
<dbReference type="Proteomes" id="UP001565471">
    <property type="component" value="Unassembled WGS sequence"/>
</dbReference>
<evidence type="ECO:0000256" key="1">
    <source>
        <dbReference type="SAM" id="Phobius"/>
    </source>
</evidence>
<dbReference type="AlphaFoldDB" id="A0A1E3ESN9"/>
<evidence type="ECO:0000313" key="2">
    <source>
        <dbReference type="EMBL" id="MBP1297375.1"/>
    </source>
</evidence>
<reference evidence="2" key="1">
    <citation type="submission" date="2021-02" db="EMBL/GenBank/DDBJ databases">
        <title>Genomic Encyclopedia of Type Strains, Phase IV (KMG-V): Genome sequencing to study the core and pangenomes of soil and plant-associated prokaryotes.</title>
        <authorList>
            <person name="Whitman W."/>
        </authorList>
    </citation>
    <scope>NUCLEOTIDE SEQUENCE</scope>
    <source>
        <strain evidence="2">USDA 406</strain>
    </source>
</reference>
<sequence length="80" mass="8691">MAGTARTRWPWISLLLSAALVCNPVGFDFLHSAFFAGEQLARNIAQPIVLTALAIMALAIGLEWLVRSLIARSRARGATR</sequence>
<dbReference type="EMBL" id="JBGBZA010000002">
    <property type="protein sequence ID" value="MEY9317268.1"/>
    <property type="molecule type" value="Genomic_DNA"/>
</dbReference>
<comment type="caution">
    <text evidence="2">The sequence shown here is derived from an EMBL/GenBank/DDBJ whole genome shotgun (WGS) entry which is preliminary data.</text>
</comment>
<proteinExistence type="predicted"/>
<reference evidence="3 5" key="2">
    <citation type="submission" date="2024-07" db="EMBL/GenBank/DDBJ databases">
        <title>Genomic Encyclopedia of Type Strains, Phase V (KMG-V): Genome sequencing to study the core and pangenomes of soil and plant-associated prokaryotes.</title>
        <authorList>
            <person name="Whitman W."/>
        </authorList>
    </citation>
    <scope>NUCLEOTIDE SEQUENCE [LARGE SCALE GENOMIC DNA]</scope>
    <source>
        <strain evidence="3 5">USDA 415</strain>
    </source>
</reference>
<keyword evidence="1" id="KW-0472">Membrane</keyword>
<keyword evidence="1" id="KW-0812">Transmembrane</keyword>
<dbReference type="EMBL" id="JAFICZ010000001">
    <property type="protein sequence ID" value="MBP1297375.1"/>
    <property type="molecule type" value="Genomic_DNA"/>
</dbReference>
<dbReference type="Proteomes" id="UP000673383">
    <property type="component" value="Unassembled WGS sequence"/>
</dbReference>
<keyword evidence="1" id="KW-1133">Transmembrane helix</keyword>
<dbReference type="eggNOG" id="ENOG503027U">
    <property type="taxonomic scope" value="Bacteria"/>
</dbReference>
<dbReference type="GeneID" id="92954561"/>
<accession>A0A1E3ESN9</accession>
<organism evidence="2 4">
    <name type="scientific">Bradyrhizobium elkanii</name>
    <dbReference type="NCBI Taxonomy" id="29448"/>
    <lineage>
        <taxon>Bacteria</taxon>
        <taxon>Pseudomonadati</taxon>
        <taxon>Pseudomonadota</taxon>
        <taxon>Alphaproteobacteria</taxon>
        <taxon>Hyphomicrobiales</taxon>
        <taxon>Nitrobacteraceae</taxon>
        <taxon>Bradyrhizobium</taxon>
    </lineage>
</organism>
<feature type="transmembrane region" description="Helical" evidence="1">
    <location>
        <begin position="48"/>
        <end position="66"/>
    </location>
</feature>
<protein>
    <submittedName>
        <fullName evidence="2">Uncharacterized protein</fullName>
    </submittedName>
</protein>
<dbReference type="OrthoDB" id="8242668at2"/>
<evidence type="ECO:0000313" key="4">
    <source>
        <dbReference type="Proteomes" id="UP000673383"/>
    </source>
</evidence>
<evidence type="ECO:0000313" key="3">
    <source>
        <dbReference type="EMBL" id="MEY9317268.1"/>
    </source>
</evidence>
<keyword evidence="5" id="KW-1185">Reference proteome</keyword>
<gene>
    <name evidence="3" type="ORF">ABIF29_004067</name>
    <name evidence="2" type="ORF">JOH49_007128</name>
</gene>
<dbReference type="RefSeq" id="WP_016842486.1">
    <property type="nucleotide sequence ID" value="NZ_BJNL01000010.1"/>
</dbReference>